<evidence type="ECO:0000259" key="1">
    <source>
        <dbReference type="Pfam" id="PF09983"/>
    </source>
</evidence>
<reference evidence="3 4" key="1">
    <citation type="submission" date="2024-10" db="EMBL/GenBank/DDBJ databases">
        <title>The Natural Products Discovery Center: Release of the First 8490 Sequenced Strains for Exploring Actinobacteria Biosynthetic Diversity.</title>
        <authorList>
            <person name="Kalkreuter E."/>
            <person name="Kautsar S.A."/>
            <person name="Yang D."/>
            <person name="Bader C.D."/>
            <person name="Teijaro C.N."/>
            <person name="Fluegel L."/>
            <person name="Davis C.M."/>
            <person name="Simpson J.R."/>
            <person name="Lauterbach L."/>
            <person name="Steele A.D."/>
            <person name="Gui C."/>
            <person name="Meng S."/>
            <person name="Li G."/>
            <person name="Viehrig K."/>
            <person name="Ye F."/>
            <person name="Su P."/>
            <person name="Kiefer A.F."/>
            <person name="Nichols A."/>
            <person name="Cepeda A.J."/>
            <person name="Yan W."/>
            <person name="Fan B."/>
            <person name="Jiang Y."/>
            <person name="Adhikari A."/>
            <person name="Zheng C.-J."/>
            <person name="Schuster L."/>
            <person name="Cowan T.M."/>
            <person name="Smanski M.J."/>
            <person name="Chevrette M.G."/>
            <person name="De Carvalho L.P.S."/>
            <person name="Shen B."/>
        </authorList>
    </citation>
    <scope>NUCLEOTIDE SEQUENCE [LARGE SCALE GENOMIC DNA]</scope>
    <source>
        <strain evidence="3 4">NPDC007066</strain>
    </source>
</reference>
<sequence length="388" mass="43860">MTPAKWTRPEQVVEALRRKWTSGRYLTAAANGHPFEPIGVPLKGPTAADTLHHYEQALAWAQSWAPGRHPHLRIQTKPIGGRNNLPSNTVPVRAWVDTRDLLWTLLDVTAEVELFHTLREQTAQHASDLARWMADHPMKVLAHAPAWHRLVRTACWIRDHTAEPVYLREIDIPGVDTKFIETNKAILAEFLDHVLPEGRIDTCAPKSDLVARYGFRAKPAYIRLRYLGDFPLPFSELTVRAQELSTRPPGVRTVFVLENEITYLSLPPVPDAIAILGSGYAAALLRHLTWLNDVGLYYWGDIDTHGFAILNQVRGLFPHTTSLLMDRTTLLSHEAHWGEEKTQAPDGLPHLTPEEAQLAQDLRNGTYRPHLRLEQERISIATIRSALT</sequence>
<proteinExistence type="predicted"/>
<comment type="caution">
    <text evidence="3">The sequence shown here is derived from an EMBL/GenBank/DDBJ whole genome shotgun (WGS) entry which is preliminary data.</text>
</comment>
<dbReference type="PIRSF" id="PIRSF028408">
    <property type="entry name" value="UCP028408"/>
    <property type="match status" value="1"/>
</dbReference>
<feature type="domain" description="DUF3322" evidence="2">
    <location>
        <begin position="9"/>
        <end position="192"/>
    </location>
</feature>
<dbReference type="EMBL" id="JBIAFP010000044">
    <property type="protein sequence ID" value="MFE9230997.1"/>
    <property type="molecule type" value="Genomic_DNA"/>
</dbReference>
<keyword evidence="4" id="KW-1185">Reference proteome</keyword>
<organism evidence="3 4">
    <name type="scientific">Streptomyces massasporeus</name>
    <dbReference type="NCBI Taxonomy" id="67324"/>
    <lineage>
        <taxon>Bacteria</taxon>
        <taxon>Bacillati</taxon>
        <taxon>Actinomycetota</taxon>
        <taxon>Actinomycetes</taxon>
        <taxon>Kitasatosporales</taxon>
        <taxon>Streptomycetaceae</taxon>
        <taxon>Streptomyces</taxon>
    </lineage>
</organism>
<protein>
    <submittedName>
        <fullName evidence="3">Wadjet anti-phage system protein JetD domain-containing protein</fullName>
    </submittedName>
</protein>
<evidence type="ECO:0000313" key="3">
    <source>
        <dbReference type="EMBL" id="MFE9230997.1"/>
    </source>
</evidence>
<accession>A0ABW6LTS2</accession>
<evidence type="ECO:0000259" key="2">
    <source>
        <dbReference type="Pfam" id="PF11795"/>
    </source>
</evidence>
<evidence type="ECO:0000313" key="4">
    <source>
        <dbReference type="Proteomes" id="UP001601288"/>
    </source>
</evidence>
<dbReference type="InterPro" id="IPR024537">
    <property type="entry name" value="DUF3322"/>
</dbReference>
<dbReference type="InterPro" id="IPR024534">
    <property type="entry name" value="JetD_C"/>
</dbReference>
<gene>
    <name evidence="3" type="ORF">ACFYM3_41785</name>
</gene>
<feature type="domain" description="Wadjet protein JetD C-terminal" evidence="1">
    <location>
        <begin position="214"/>
        <end position="386"/>
    </location>
</feature>
<dbReference type="Pfam" id="PF09983">
    <property type="entry name" value="JetD_C"/>
    <property type="match status" value="1"/>
</dbReference>
<name>A0ABW6LTS2_9ACTN</name>
<dbReference type="RefSeq" id="WP_358292821.1">
    <property type="nucleotide sequence ID" value="NZ_JBEYGJ010000071.1"/>
</dbReference>
<dbReference type="InterPro" id="IPR014544">
    <property type="entry name" value="UCP028408"/>
</dbReference>
<dbReference type="Proteomes" id="UP001601288">
    <property type="component" value="Unassembled WGS sequence"/>
</dbReference>
<dbReference type="Pfam" id="PF11795">
    <property type="entry name" value="DUF3322"/>
    <property type="match status" value="1"/>
</dbReference>